<dbReference type="EMBL" id="ASPP01015796">
    <property type="protein sequence ID" value="ETO17896.1"/>
    <property type="molecule type" value="Genomic_DNA"/>
</dbReference>
<dbReference type="AlphaFoldDB" id="X6MWA5"/>
<feature type="transmembrane region" description="Helical" evidence="1">
    <location>
        <begin position="98"/>
        <end position="116"/>
    </location>
</feature>
<keyword evidence="1" id="KW-0812">Transmembrane</keyword>
<name>X6MWA5_RETFI</name>
<proteinExistence type="predicted"/>
<feature type="transmembrane region" description="Helical" evidence="1">
    <location>
        <begin position="136"/>
        <end position="158"/>
    </location>
</feature>
<sequence>MNVQLEVNLNRREERKDTIDIQSSPIFSTSDDRIESCCCGRCFDEEKVRRWNRWWEKNFNIQRYRTVFAVVGRTISRGFSLFDLVTDCLLRFREDGDFWLAIILLLSVSAPFFVSYSSGVKLFMTRGTFENSEGFLVIFAVIYLLPTGIFYFVMLDFIEFLLSLIDMIGILQGEDIKTQKSRQKLWSKQLGMTRMDWEVNRKKVQPNKKKK</sequence>
<keyword evidence="1" id="KW-1133">Transmembrane helix</keyword>
<reference evidence="2 3" key="1">
    <citation type="journal article" date="2013" name="Curr. Biol.">
        <title>The Genome of the Foraminiferan Reticulomyxa filosa.</title>
        <authorList>
            <person name="Glockner G."/>
            <person name="Hulsmann N."/>
            <person name="Schleicher M."/>
            <person name="Noegel A.A."/>
            <person name="Eichinger L."/>
            <person name="Gallinger C."/>
            <person name="Pawlowski J."/>
            <person name="Sierra R."/>
            <person name="Euteneuer U."/>
            <person name="Pillet L."/>
            <person name="Moustafa A."/>
            <person name="Platzer M."/>
            <person name="Groth M."/>
            <person name="Szafranski K."/>
            <person name="Schliwa M."/>
        </authorList>
    </citation>
    <scope>NUCLEOTIDE SEQUENCE [LARGE SCALE GENOMIC DNA]</scope>
</reference>
<evidence type="ECO:0000313" key="3">
    <source>
        <dbReference type="Proteomes" id="UP000023152"/>
    </source>
</evidence>
<gene>
    <name evidence="2" type="ORF">RFI_19409</name>
</gene>
<keyword evidence="1" id="KW-0472">Membrane</keyword>
<feature type="non-terminal residue" evidence="2">
    <location>
        <position position="211"/>
    </location>
</feature>
<protein>
    <submittedName>
        <fullName evidence="2">Uncharacterized protein</fullName>
    </submittedName>
</protein>
<evidence type="ECO:0000256" key="1">
    <source>
        <dbReference type="SAM" id="Phobius"/>
    </source>
</evidence>
<comment type="caution">
    <text evidence="2">The sequence shown here is derived from an EMBL/GenBank/DDBJ whole genome shotgun (WGS) entry which is preliminary data.</text>
</comment>
<organism evidence="2 3">
    <name type="scientific">Reticulomyxa filosa</name>
    <dbReference type="NCBI Taxonomy" id="46433"/>
    <lineage>
        <taxon>Eukaryota</taxon>
        <taxon>Sar</taxon>
        <taxon>Rhizaria</taxon>
        <taxon>Retaria</taxon>
        <taxon>Foraminifera</taxon>
        <taxon>Monothalamids</taxon>
        <taxon>Reticulomyxidae</taxon>
        <taxon>Reticulomyxa</taxon>
    </lineage>
</organism>
<accession>X6MWA5</accession>
<dbReference type="Proteomes" id="UP000023152">
    <property type="component" value="Unassembled WGS sequence"/>
</dbReference>
<evidence type="ECO:0000313" key="2">
    <source>
        <dbReference type="EMBL" id="ETO17896.1"/>
    </source>
</evidence>
<keyword evidence="3" id="KW-1185">Reference proteome</keyword>